<dbReference type="Gene3D" id="3.90.45.10">
    <property type="entry name" value="Peptide deformylase"/>
    <property type="match status" value="1"/>
</dbReference>
<comment type="caution">
    <text evidence="3">The sequence shown here is derived from an EMBL/GenBank/DDBJ whole genome shotgun (WGS) entry which is preliminary data.</text>
</comment>
<protein>
    <recommendedName>
        <fullName evidence="2">Peptide deformylase</fullName>
        <shortName evidence="2">PDF</shortName>
        <ecNumber evidence="2">3.5.1.88</ecNumber>
    </recommendedName>
    <alternativeName>
        <fullName evidence="2">Polypeptide deformylase</fullName>
    </alternativeName>
</protein>
<keyword evidence="2" id="KW-0408">Iron</keyword>
<dbReference type="NCBIfam" id="TIGR00079">
    <property type="entry name" value="pept_deformyl"/>
    <property type="match status" value="1"/>
</dbReference>
<dbReference type="CDD" id="cd00487">
    <property type="entry name" value="Pep_deformylase"/>
    <property type="match status" value="1"/>
</dbReference>
<reference evidence="3" key="2">
    <citation type="submission" date="2020-01" db="EMBL/GenBank/DDBJ databases">
        <authorList>
            <person name="Campanaro S."/>
        </authorList>
    </citation>
    <scope>NUCLEOTIDE SEQUENCE</scope>
    <source>
        <strain evidence="3">AS06rmzACSIP_7</strain>
    </source>
</reference>
<feature type="binding site" evidence="2">
    <location>
        <position position="134"/>
    </location>
    <ligand>
        <name>Fe cation</name>
        <dbReference type="ChEBI" id="CHEBI:24875"/>
    </ligand>
</feature>
<dbReference type="SUPFAM" id="SSF56420">
    <property type="entry name" value="Peptide deformylase"/>
    <property type="match status" value="1"/>
</dbReference>
<dbReference type="GO" id="GO:0042586">
    <property type="term" value="F:peptide deformylase activity"/>
    <property type="evidence" value="ECO:0007669"/>
    <property type="project" value="UniProtKB-UniRule"/>
</dbReference>
<proteinExistence type="inferred from homology"/>
<dbReference type="InterPro" id="IPR023635">
    <property type="entry name" value="Peptide_deformylase"/>
</dbReference>
<comment type="function">
    <text evidence="2">Removes the formyl group from the N-terminal Met of newly synthesized proteins. Requires at least a dipeptide for an efficient rate of reaction. N-terminal L-methionine is a prerequisite for activity but the enzyme has broad specificity at other positions.</text>
</comment>
<sequence>MAYREIKTYPDPVLRKVCAPVNEITDDVVKLCNDMVETMHLAQGAGLAANQVGVSLRLFVVERETKKKDKPIILLNPVIVEQDSEEISEEGCLSLPKFYEFVKRAQKVLVRAIDLKGQPFEMECEGFLAKAIQHELDHLNGILFIDHLSPIKRDLFKKKYMKDRR</sequence>
<comment type="cofactor">
    <cofactor evidence="2">
        <name>Fe(2+)</name>
        <dbReference type="ChEBI" id="CHEBI:29033"/>
    </cofactor>
    <text evidence="2">Binds 1 Fe(2+) ion.</text>
</comment>
<dbReference type="Pfam" id="PF01327">
    <property type="entry name" value="Pep_deformylase"/>
    <property type="match status" value="1"/>
</dbReference>
<feature type="active site" evidence="2">
    <location>
        <position position="135"/>
    </location>
</feature>
<keyword evidence="2 3" id="KW-0378">Hydrolase</keyword>
<comment type="catalytic activity">
    <reaction evidence="2">
        <text>N-terminal N-formyl-L-methionyl-[peptide] + H2O = N-terminal L-methionyl-[peptide] + formate</text>
        <dbReference type="Rhea" id="RHEA:24420"/>
        <dbReference type="Rhea" id="RHEA-COMP:10639"/>
        <dbReference type="Rhea" id="RHEA-COMP:10640"/>
        <dbReference type="ChEBI" id="CHEBI:15377"/>
        <dbReference type="ChEBI" id="CHEBI:15740"/>
        <dbReference type="ChEBI" id="CHEBI:49298"/>
        <dbReference type="ChEBI" id="CHEBI:64731"/>
        <dbReference type="EC" id="3.5.1.88"/>
    </reaction>
</comment>
<dbReference type="EMBL" id="JAAYEE010000134">
    <property type="protein sequence ID" value="NLW35460.1"/>
    <property type="molecule type" value="Genomic_DNA"/>
</dbReference>
<name>A0A351TZM0_9BACT</name>
<dbReference type="Proteomes" id="UP000777265">
    <property type="component" value="Unassembled WGS sequence"/>
</dbReference>
<dbReference type="PANTHER" id="PTHR10458:SF22">
    <property type="entry name" value="PEPTIDE DEFORMYLASE"/>
    <property type="match status" value="1"/>
</dbReference>
<evidence type="ECO:0000256" key="1">
    <source>
        <dbReference type="ARBA" id="ARBA00010759"/>
    </source>
</evidence>
<dbReference type="AlphaFoldDB" id="A0A351TZM0"/>
<accession>A0A351TZM0</accession>
<evidence type="ECO:0000313" key="3">
    <source>
        <dbReference type="EMBL" id="NLW35460.1"/>
    </source>
</evidence>
<dbReference type="STRING" id="909663.GCA_000512235_02228"/>
<dbReference type="PIRSF" id="PIRSF004749">
    <property type="entry name" value="Pep_def"/>
    <property type="match status" value="1"/>
</dbReference>
<keyword evidence="2" id="KW-0648">Protein biosynthesis</keyword>
<reference evidence="3" key="1">
    <citation type="journal article" date="2020" name="Biotechnol. Biofuels">
        <title>New insights from the biogas microbiome by comprehensive genome-resolved metagenomics of nearly 1600 species originating from multiple anaerobic digesters.</title>
        <authorList>
            <person name="Campanaro S."/>
            <person name="Treu L."/>
            <person name="Rodriguez-R L.M."/>
            <person name="Kovalovszki A."/>
            <person name="Ziels R.M."/>
            <person name="Maus I."/>
            <person name="Zhu X."/>
            <person name="Kougias P.G."/>
            <person name="Basile A."/>
            <person name="Luo G."/>
            <person name="Schluter A."/>
            <person name="Konstantinidis K.T."/>
            <person name="Angelidaki I."/>
        </authorList>
    </citation>
    <scope>NUCLEOTIDE SEQUENCE</scope>
    <source>
        <strain evidence="3">AS06rmzACSIP_7</strain>
    </source>
</reference>
<organism evidence="3 4">
    <name type="scientific">Syntrophorhabdus aromaticivorans</name>
    <dbReference type="NCBI Taxonomy" id="328301"/>
    <lineage>
        <taxon>Bacteria</taxon>
        <taxon>Pseudomonadati</taxon>
        <taxon>Thermodesulfobacteriota</taxon>
        <taxon>Syntrophorhabdia</taxon>
        <taxon>Syntrophorhabdales</taxon>
        <taxon>Syntrophorhabdaceae</taxon>
        <taxon>Syntrophorhabdus</taxon>
    </lineage>
</organism>
<feature type="binding site" evidence="2">
    <location>
        <position position="138"/>
    </location>
    <ligand>
        <name>Fe cation</name>
        <dbReference type="ChEBI" id="CHEBI:24875"/>
    </ligand>
</feature>
<dbReference type="NCBIfam" id="NF001159">
    <property type="entry name" value="PRK00150.1-3"/>
    <property type="match status" value="1"/>
</dbReference>
<feature type="binding site" evidence="2">
    <location>
        <position position="92"/>
    </location>
    <ligand>
        <name>Fe cation</name>
        <dbReference type="ChEBI" id="CHEBI:24875"/>
    </ligand>
</feature>
<gene>
    <name evidence="2 3" type="primary">def</name>
    <name evidence="3" type="ORF">GXY80_08270</name>
</gene>
<dbReference type="GO" id="GO:0046872">
    <property type="term" value="F:metal ion binding"/>
    <property type="evidence" value="ECO:0007669"/>
    <property type="project" value="UniProtKB-KW"/>
</dbReference>
<evidence type="ECO:0000313" key="4">
    <source>
        <dbReference type="Proteomes" id="UP000777265"/>
    </source>
</evidence>
<dbReference type="GO" id="GO:0006412">
    <property type="term" value="P:translation"/>
    <property type="evidence" value="ECO:0007669"/>
    <property type="project" value="UniProtKB-UniRule"/>
</dbReference>
<dbReference type="PRINTS" id="PR01576">
    <property type="entry name" value="PDEFORMYLASE"/>
</dbReference>
<dbReference type="InterPro" id="IPR036821">
    <property type="entry name" value="Peptide_deformylase_sf"/>
</dbReference>
<dbReference type="HAMAP" id="MF_00163">
    <property type="entry name" value="Pep_deformylase"/>
    <property type="match status" value="1"/>
</dbReference>
<dbReference type="EC" id="3.5.1.88" evidence="2"/>
<dbReference type="PANTHER" id="PTHR10458">
    <property type="entry name" value="PEPTIDE DEFORMYLASE"/>
    <property type="match status" value="1"/>
</dbReference>
<keyword evidence="2" id="KW-0479">Metal-binding</keyword>
<evidence type="ECO:0000256" key="2">
    <source>
        <dbReference type="HAMAP-Rule" id="MF_00163"/>
    </source>
</evidence>
<comment type="similarity">
    <text evidence="1 2">Belongs to the polypeptide deformylase family.</text>
</comment>